<dbReference type="EMBL" id="PVUE01000005">
    <property type="protein sequence ID" value="PRZ42496.1"/>
    <property type="molecule type" value="Genomic_DNA"/>
</dbReference>
<dbReference type="Gene3D" id="3.90.550.10">
    <property type="entry name" value="Spore Coat Polysaccharide Biosynthesis Protein SpsA, Chain A"/>
    <property type="match status" value="1"/>
</dbReference>
<dbReference type="PANTHER" id="PTHR43685">
    <property type="entry name" value="GLYCOSYLTRANSFERASE"/>
    <property type="match status" value="1"/>
</dbReference>
<feature type="domain" description="Glycosyltransferase 2-like" evidence="4">
    <location>
        <begin position="35"/>
        <end position="168"/>
    </location>
</feature>
<dbReference type="OrthoDB" id="4529776at2"/>
<dbReference type="SUPFAM" id="SSF53448">
    <property type="entry name" value="Nucleotide-diphospho-sugar transferases"/>
    <property type="match status" value="1"/>
</dbReference>
<reference evidence="5 6" key="1">
    <citation type="submission" date="2018-03" db="EMBL/GenBank/DDBJ databases">
        <title>Genomic Encyclopedia of Archaeal and Bacterial Type Strains, Phase II (KMG-II): from individual species to whole genera.</title>
        <authorList>
            <person name="Goeker M."/>
        </authorList>
    </citation>
    <scope>NUCLEOTIDE SEQUENCE [LARGE SCALE GENOMIC DNA]</scope>
    <source>
        <strain evidence="5 6">DSM 100065</strain>
    </source>
</reference>
<dbReference type="PANTHER" id="PTHR43685:SF5">
    <property type="entry name" value="GLYCOSYLTRANSFERASE EPSE-RELATED"/>
    <property type="match status" value="1"/>
</dbReference>
<evidence type="ECO:0000313" key="6">
    <source>
        <dbReference type="Proteomes" id="UP000237752"/>
    </source>
</evidence>
<comment type="similarity">
    <text evidence="1">Belongs to the glycosyltransferase 2 family.</text>
</comment>
<evidence type="ECO:0000256" key="1">
    <source>
        <dbReference type="ARBA" id="ARBA00006739"/>
    </source>
</evidence>
<dbReference type="Proteomes" id="UP000237752">
    <property type="component" value="Unassembled WGS sequence"/>
</dbReference>
<dbReference type="GO" id="GO:0016757">
    <property type="term" value="F:glycosyltransferase activity"/>
    <property type="evidence" value="ECO:0007669"/>
    <property type="project" value="UniProtKB-KW"/>
</dbReference>
<dbReference type="CDD" id="cd00761">
    <property type="entry name" value="Glyco_tranf_GTA_type"/>
    <property type="match status" value="1"/>
</dbReference>
<organism evidence="5 6">
    <name type="scientific">Antricoccus suffuscus</name>
    <dbReference type="NCBI Taxonomy" id="1629062"/>
    <lineage>
        <taxon>Bacteria</taxon>
        <taxon>Bacillati</taxon>
        <taxon>Actinomycetota</taxon>
        <taxon>Actinomycetes</taxon>
        <taxon>Geodermatophilales</taxon>
        <taxon>Antricoccaceae</taxon>
        <taxon>Antricoccus</taxon>
    </lineage>
</organism>
<accession>A0A2T1A1M1</accession>
<evidence type="ECO:0000256" key="3">
    <source>
        <dbReference type="ARBA" id="ARBA00022679"/>
    </source>
</evidence>
<comment type="caution">
    <text evidence="5">The sequence shown here is derived from an EMBL/GenBank/DDBJ whole genome shotgun (WGS) entry which is preliminary data.</text>
</comment>
<keyword evidence="6" id="KW-1185">Reference proteome</keyword>
<dbReference type="RefSeq" id="WP_106348534.1">
    <property type="nucleotide sequence ID" value="NZ_PVUE01000005.1"/>
</dbReference>
<name>A0A2T1A1M1_9ACTN</name>
<dbReference type="InterPro" id="IPR001173">
    <property type="entry name" value="Glyco_trans_2-like"/>
</dbReference>
<gene>
    <name evidence="5" type="ORF">CLV47_105118</name>
</gene>
<dbReference type="InterPro" id="IPR029044">
    <property type="entry name" value="Nucleotide-diphossugar_trans"/>
</dbReference>
<dbReference type="AlphaFoldDB" id="A0A2T1A1M1"/>
<dbReference type="Pfam" id="PF00535">
    <property type="entry name" value="Glycos_transf_2"/>
    <property type="match status" value="1"/>
</dbReference>
<dbReference type="InterPro" id="IPR050834">
    <property type="entry name" value="Glycosyltransf_2"/>
</dbReference>
<keyword evidence="2" id="KW-0328">Glycosyltransferase</keyword>
<evidence type="ECO:0000313" key="5">
    <source>
        <dbReference type="EMBL" id="PRZ42496.1"/>
    </source>
</evidence>
<sequence length="374" mass="41459">MSASTWNLTEMNGISKRLRISPKPPVAGDVPAFVSVVIPCYNYDRFLPDAVNSALTQTGVSVEVIIVDDASTDGSLSIARALERREQRVKVFSNEQNSGPVMTFNRGLQAATGEFLVRLDADDLLTPGSLKRSVAVARAFPSVGLVYGHPVHFSGDVPRTASTKVSTWTVWPGREWLSARCASGVNVITSPEVLMRASVVDHVGGQQQQLAHTHDMEMWFRIAAFADIAHVEGVDQAWHREHGASLSERADTMMILEERLAAFDVLFSGVAAGVAGSAAMHRSARQELAAEALRRTCRALDRGRITDGEMDEYIAFARRASSDVEGTRAWGKLERRRAKPPSKYHPFSVGRGIMRRIVDRRRYRHWTKWGVYRD</sequence>
<keyword evidence="3 5" id="KW-0808">Transferase</keyword>
<evidence type="ECO:0000259" key="4">
    <source>
        <dbReference type="Pfam" id="PF00535"/>
    </source>
</evidence>
<evidence type="ECO:0000256" key="2">
    <source>
        <dbReference type="ARBA" id="ARBA00022676"/>
    </source>
</evidence>
<protein>
    <submittedName>
        <fullName evidence="5">Glycosyl transferase family 2</fullName>
    </submittedName>
</protein>
<proteinExistence type="inferred from homology"/>